<keyword evidence="6" id="KW-1185">Reference proteome</keyword>
<dbReference type="PANTHER" id="PTHR46796:SF6">
    <property type="entry name" value="ARAC SUBFAMILY"/>
    <property type="match status" value="1"/>
</dbReference>
<evidence type="ECO:0000313" key="6">
    <source>
        <dbReference type="Proteomes" id="UP000996601"/>
    </source>
</evidence>
<evidence type="ECO:0000313" key="5">
    <source>
        <dbReference type="EMBL" id="MCQ4629790.1"/>
    </source>
</evidence>
<dbReference type="InterPro" id="IPR020449">
    <property type="entry name" value="Tscrpt_reg_AraC-type_HTH"/>
</dbReference>
<dbReference type="PROSITE" id="PS00041">
    <property type="entry name" value="HTH_ARAC_FAMILY_1"/>
    <property type="match status" value="1"/>
</dbReference>
<dbReference type="Proteomes" id="UP000996601">
    <property type="component" value="Unassembled WGS sequence"/>
</dbReference>
<dbReference type="PROSITE" id="PS01124">
    <property type="entry name" value="HTH_ARAC_FAMILY_2"/>
    <property type="match status" value="1"/>
</dbReference>
<evidence type="ECO:0000259" key="4">
    <source>
        <dbReference type="PROSITE" id="PS01124"/>
    </source>
</evidence>
<dbReference type="InterPro" id="IPR050204">
    <property type="entry name" value="AraC_XylS_family_regulators"/>
</dbReference>
<name>A0ABT1R3Q9_9HYPH</name>
<dbReference type="InterPro" id="IPR018062">
    <property type="entry name" value="HTH_AraC-typ_CS"/>
</dbReference>
<comment type="caution">
    <text evidence="5">The sequence shown here is derived from an EMBL/GenBank/DDBJ whole genome shotgun (WGS) entry which is preliminary data.</text>
</comment>
<reference evidence="5" key="1">
    <citation type="submission" date="2021-07" db="EMBL/GenBank/DDBJ databases">
        <title>Shinella sp. nov., a novel member of the genus Shinella from water.</title>
        <authorList>
            <person name="Deng Y."/>
        </authorList>
    </citation>
    <scope>NUCLEOTIDE SEQUENCE</scope>
    <source>
        <strain evidence="5">CPCC 100929</strain>
    </source>
</reference>
<evidence type="ECO:0000256" key="3">
    <source>
        <dbReference type="ARBA" id="ARBA00023163"/>
    </source>
</evidence>
<dbReference type="InterPro" id="IPR009057">
    <property type="entry name" value="Homeodomain-like_sf"/>
</dbReference>
<evidence type="ECO:0000256" key="1">
    <source>
        <dbReference type="ARBA" id="ARBA00023015"/>
    </source>
</evidence>
<dbReference type="EMBL" id="WHSB02000002">
    <property type="protein sequence ID" value="MCQ4629790.1"/>
    <property type="molecule type" value="Genomic_DNA"/>
</dbReference>
<feature type="domain" description="HTH araC/xylS-type" evidence="4">
    <location>
        <begin position="55"/>
        <end position="154"/>
    </location>
</feature>
<keyword evidence="1" id="KW-0805">Transcription regulation</keyword>
<keyword evidence="3" id="KW-0804">Transcription</keyword>
<dbReference type="PRINTS" id="PR00032">
    <property type="entry name" value="HTHARAC"/>
</dbReference>
<keyword evidence="2" id="KW-0238">DNA-binding</keyword>
<accession>A0ABT1R3Q9</accession>
<protein>
    <submittedName>
        <fullName evidence="5">Helix-turn-helix domain-containing protein</fullName>
    </submittedName>
</protein>
<dbReference type="SMART" id="SM00342">
    <property type="entry name" value="HTH_ARAC"/>
    <property type="match status" value="1"/>
</dbReference>
<dbReference type="PANTHER" id="PTHR46796">
    <property type="entry name" value="HTH-TYPE TRANSCRIPTIONAL ACTIVATOR RHAS-RELATED"/>
    <property type="match status" value="1"/>
</dbReference>
<proteinExistence type="predicted"/>
<gene>
    <name evidence="5" type="ORF">GB927_007055</name>
</gene>
<dbReference type="InterPro" id="IPR018060">
    <property type="entry name" value="HTH_AraC"/>
</dbReference>
<sequence>MADHLVSLRDRLPNMHRSIGAAVANATLALYHAALEPMDEMGDLAPVPFKDAQFQRARRIIENRLGDTRLGAETLASDMALSRATLYRLFEPYQGITSFILDRRLAYARKALGDAEDTRHIGIIAAACGFTDPSHFSRVFRRRFGITPAEFRKQGRTAPSSFDSGSSFDLRPWIRNLS</sequence>
<dbReference type="Gene3D" id="1.10.10.60">
    <property type="entry name" value="Homeodomain-like"/>
    <property type="match status" value="1"/>
</dbReference>
<dbReference type="SUPFAM" id="SSF46689">
    <property type="entry name" value="Homeodomain-like"/>
    <property type="match status" value="1"/>
</dbReference>
<organism evidence="5 6">
    <name type="scientific">Shinella lacus</name>
    <dbReference type="NCBI Taxonomy" id="2654216"/>
    <lineage>
        <taxon>Bacteria</taxon>
        <taxon>Pseudomonadati</taxon>
        <taxon>Pseudomonadota</taxon>
        <taxon>Alphaproteobacteria</taxon>
        <taxon>Hyphomicrobiales</taxon>
        <taxon>Rhizobiaceae</taxon>
        <taxon>Shinella</taxon>
    </lineage>
</organism>
<dbReference type="Pfam" id="PF12833">
    <property type="entry name" value="HTH_18"/>
    <property type="match status" value="1"/>
</dbReference>
<evidence type="ECO:0000256" key="2">
    <source>
        <dbReference type="ARBA" id="ARBA00023125"/>
    </source>
</evidence>